<feature type="domain" description="HNH/Endo VII superfamily nuclease toxins" evidence="2">
    <location>
        <begin position="22"/>
        <end position="95"/>
    </location>
</feature>
<dbReference type="KEGG" id="parb:CJU94_22705"/>
<dbReference type="Pfam" id="PF15657">
    <property type="entry name" value="Tox-HNH-EHHH"/>
    <property type="match status" value="1"/>
</dbReference>
<dbReference type="InterPro" id="IPR028048">
    <property type="entry name" value="Tox-HNH-EHHH"/>
</dbReference>
<protein>
    <recommendedName>
        <fullName evidence="2">HNH/Endo VII superfamily nuclease toxins domain-containing protein</fullName>
    </recommendedName>
</protein>
<accession>A0A248VPR4</accession>
<evidence type="ECO:0000259" key="2">
    <source>
        <dbReference type="Pfam" id="PF15657"/>
    </source>
</evidence>
<name>A0A248VPR4_9BURK</name>
<dbReference type="Proteomes" id="UP000215158">
    <property type="component" value="Chromosome 2"/>
</dbReference>
<dbReference type="EMBL" id="CP022990">
    <property type="protein sequence ID" value="ASW01026.1"/>
    <property type="molecule type" value="Genomic_DNA"/>
</dbReference>
<sequence length="95" mass="10633">MPMRQRPDRVNLANLTERNGKNILSESHQPMKTREYTFTREDGSQVVIQDHCPGHSYGPPGTPGNQGPHINVRPIEDTRNGTVGTVPGTLEHYPF</sequence>
<evidence type="ECO:0000256" key="1">
    <source>
        <dbReference type="SAM" id="MobiDB-lite"/>
    </source>
</evidence>
<feature type="region of interest" description="Disordered" evidence="1">
    <location>
        <begin position="52"/>
        <end position="95"/>
    </location>
</feature>
<dbReference type="RefSeq" id="WP_095420936.1">
    <property type="nucleotide sequence ID" value="NZ_CP022990.1"/>
</dbReference>
<keyword evidence="4" id="KW-1185">Reference proteome</keyword>
<gene>
    <name evidence="3" type="ORF">CJU94_22705</name>
</gene>
<dbReference type="AlphaFoldDB" id="A0A248VPR4"/>
<organism evidence="3 4">
    <name type="scientific">Paraburkholderia aromaticivorans</name>
    <dbReference type="NCBI Taxonomy" id="2026199"/>
    <lineage>
        <taxon>Bacteria</taxon>
        <taxon>Pseudomonadati</taxon>
        <taxon>Pseudomonadota</taxon>
        <taxon>Betaproteobacteria</taxon>
        <taxon>Burkholderiales</taxon>
        <taxon>Burkholderiaceae</taxon>
        <taxon>Paraburkholderia</taxon>
    </lineage>
</organism>
<evidence type="ECO:0000313" key="3">
    <source>
        <dbReference type="EMBL" id="ASW01026.1"/>
    </source>
</evidence>
<evidence type="ECO:0000313" key="4">
    <source>
        <dbReference type="Proteomes" id="UP000215158"/>
    </source>
</evidence>
<proteinExistence type="predicted"/>
<reference evidence="3 4" key="1">
    <citation type="submission" date="2017-08" db="EMBL/GenBank/DDBJ databases">
        <title>Identification and genetic characteristics of simultaneous BTEX- and naphthalene-degrading Paraburkholderia sp. BN5 isolated from petroleum-contaminated soil.</title>
        <authorList>
            <person name="Lee Y."/>
            <person name="Jeon C.O."/>
        </authorList>
    </citation>
    <scope>NUCLEOTIDE SEQUENCE [LARGE SCALE GENOMIC DNA]</scope>
    <source>
        <strain evidence="3 4">BN5</strain>
    </source>
</reference>